<name>A0A833WUM0_JUGRE</name>
<proteinExistence type="predicted"/>
<feature type="transmembrane region" description="Helical" evidence="1">
    <location>
        <begin position="44"/>
        <end position="65"/>
    </location>
</feature>
<organism evidence="2 3">
    <name type="scientific">Juglans regia</name>
    <name type="common">English walnut</name>
    <dbReference type="NCBI Taxonomy" id="51240"/>
    <lineage>
        <taxon>Eukaryota</taxon>
        <taxon>Viridiplantae</taxon>
        <taxon>Streptophyta</taxon>
        <taxon>Embryophyta</taxon>
        <taxon>Tracheophyta</taxon>
        <taxon>Spermatophyta</taxon>
        <taxon>Magnoliopsida</taxon>
        <taxon>eudicotyledons</taxon>
        <taxon>Gunneridae</taxon>
        <taxon>Pentapetalae</taxon>
        <taxon>rosids</taxon>
        <taxon>fabids</taxon>
        <taxon>Fagales</taxon>
        <taxon>Juglandaceae</taxon>
        <taxon>Juglans</taxon>
    </lineage>
</organism>
<keyword evidence="1" id="KW-0812">Transmembrane</keyword>
<dbReference type="AlphaFoldDB" id="A0A833WUM0"/>
<gene>
    <name evidence="2" type="ORF">F2P56_031765</name>
</gene>
<dbReference type="EMBL" id="LIHL02000014">
    <property type="protein sequence ID" value="KAF5446109.1"/>
    <property type="molecule type" value="Genomic_DNA"/>
</dbReference>
<keyword evidence="1" id="KW-1133">Transmembrane helix</keyword>
<evidence type="ECO:0000256" key="1">
    <source>
        <dbReference type="SAM" id="Phobius"/>
    </source>
</evidence>
<reference evidence="2" key="2">
    <citation type="submission" date="2020-03" db="EMBL/GenBank/DDBJ databases">
        <title>Walnut 2.0.</title>
        <authorList>
            <person name="Marrano A."/>
            <person name="Britton M."/>
            <person name="Zimin A.V."/>
            <person name="Zaini P.A."/>
            <person name="Workman R."/>
            <person name="Puiu D."/>
            <person name="Bianco L."/>
            <person name="Allen B.J."/>
            <person name="Troggio M."/>
            <person name="Leslie C.A."/>
            <person name="Timp W."/>
            <person name="Dendekar A."/>
            <person name="Salzberg S.L."/>
            <person name="Neale D.B."/>
        </authorList>
    </citation>
    <scope>NUCLEOTIDE SEQUENCE</scope>
    <source>
        <tissue evidence="2">Leaves</tissue>
    </source>
</reference>
<comment type="caution">
    <text evidence="2">The sequence shown here is derived from an EMBL/GenBank/DDBJ whole genome shotgun (WGS) entry which is preliminary data.</text>
</comment>
<protein>
    <submittedName>
        <fullName evidence="2">Uncharacterized protein</fullName>
    </submittedName>
</protein>
<sequence>MKNDFNQHVLMLKFKSFSFGEDLSDTLLQIPLCYGIGTNVVGFGFHYTAFSVNVLLGIVGLCWRLNAWKPLYMYRFQVARLWLGYYRPVDKLGVCSSHGELWQ</sequence>
<evidence type="ECO:0000313" key="2">
    <source>
        <dbReference type="EMBL" id="KAF5446109.1"/>
    </source>
</evidence>
<evidence type="ECO:0000313" key="3">
    <source>
        <dbReference type="Proteomes" id="UP000619265"/>
    </source>
</evidence>
<accession>A0A833WUM0</accession>
<dbReference type="Gramene" id="Jr14_02970_p4">
    <property type="protein sequence ID" value="cds.Jr14_02970_p4"/>
    <property type="gene ID" value="Jr14_02970"/>
</dbReference>
<keyword evidence="1" id="KW-0472">Membrane</keyword>
<reference evidence="2" key="1">
    <citation type="submission" date="2015-10" db="EMBL/GenBank/DDBJ databases">
        <authorList>
            <person name="Martinez-Garcia P.J."/>
            <person name="Crepeau M.W."/>
            <person name="Puiu D."/>
            <person name="Gonzalez-Ibeas D."/>
            <person name="Whalen J."/>
            <person name="Stevens K."/>
            <person name="Paul R."/>
            <person name="Butterfield T."/>
            <person name="Britton M."/>
            <person name="Reagan R."/>
            <person name="Chakraborty S."/>
            <person name="Walawage S.L."/>
            <person name="Vasquez-Gross H.A."/>
            <person name="Cardeno C."/>
            <person name="Famula R."/>
            <person name="Pratt K."/>
            <person name="Kuruganti S."/>
            <person name="Aradhya M.K."/>
            <person name="Leslie C.A."/>
            <person name="Dandekar A.M."/>
            <person name="Salzberg S.L."/>
            <person name="Wegrzyn J.L."/>
            <person name="Langley C.H."/>
            <person name="Neale D.B."/>
        </authorList>
    </citation>
    <scope>NUCLEOTIDE SEQUENCE</scope>
    <source>
        <tissue evidence="2">Leaves</tissue>
    </source>
</reference>
<dbReference type="Proteomes" id="UP000619265">
    <property type="component" value="Unassembled WGS sequence"/>
</dbReference>